<keyword evidence="2" id="KW-0472">Membrane</keyword>
<evidence type="ECO:0000313" key="3">
    <source>
        <dbReference type="Proteomes" id="UP001652660"/>
    </source>
</evidence>
<reference evidence="4" key="1">
    <citation type="submission" date="2025-08" db="UniProtKB">
        <authorList>
            <consortium name="RefSeq"/>
        </authorList>
    </citation>
    <scope>IDENTIFICATION</scope>
    <source>
        <tissue evidence="4">Leaves</tissue>
    </source>
</reference>
<dbReference type="PANTHER" id="PTHR36383:SF1">
    <property type="entry name" value="PROTEIN, PUTATIVE-RELATED"/>
    <property type="match status" value="1"/>
</dbReference>
<dbReference type="RefSeq" id="XP_071918453.1">
    <property type="nucleotide sequence ID" value="XM_072062352.1"/>
</dbReference>
<name>A0ABM4VFZ5_COFAR</name>
<feature type="coiled-coil region" evidence="1">
    <location>
        <begin position="114"/>
        <end position="177"/>
    </location>
</feature>
<evidence type="ECO:0000256" key="2">
    <source>
        <dbReference type="SAM" id="Phobius"/>
    </source>
</evidence>
<evidence type="ECO:0000313" key="4">
    <source>
        <dbReference type="RefSeq" id="XP_071918453.1"/>
    </source>
</evidence>
<dbReference type="Proteomes" id="UP001652660">
    <property type="component" value="Chromosome 8c"/>
</dbReference>
<dbReference type="PANTHER" id="PTHR36383">
    <property type="entry name" value="OS09G0529350 PROTEIN"/>
    <property type="match status" value="1"/>
</dbReference>
<organism evidence="3 4">
    <name type="scientific">Coffea arabica</name>
    <name type="common">Arabian coffee</name>
    <dbReference type="NCBI Taxonomy" id="13443"/>
    <lineage>
        <taxon>Eukaryota</taxon>
        <taxon>Viridiplantae</taxon>
        <taxon>Streptophyta</taxon>
        <taxon>Embryophyta</taxon>
        <taxon>Tracheophyta</taxon>
        <taxon>Spermatophyta</taxon>
        <taxon>Magnoliopsida</taxon>
        <taxon>eudicotyledons</taxon>
        <taxon>Gunneridae</taxon>
        <taxon>Pentapetalae</taxon>
        <taxon>asterids</taxon>
        <taxon>lamiids</taxon>
        <taxon>Gentianales</taxon>
        <taxon>Rubiaceae</taxon>
        <taxon>Ixoroideae</taxon>
        <taxon>Gardenieae complex</taxon>
        <taxon>Bertiereae - Coffeeae clade</taxon>
        <taxon>Coffeeae</taxon>
        <taxon>Coffea</taxon>
    </lineage>
</organism>
<accession>A0ABM4VFZ5</accession>
<protein>
    <submittedName>
        <fullName evidence="4">Uncharacterized protein isoform X1</fullName>
    </submittedName>
</protein>
<keyword evidence="2" id="KW-1133">Transmembrane helix</keyword>
<evidence type="ECO:0000256" key="1">
    <source>
        <dbReference type="SAM" id="Coils"/>
    </source>
</evidence>
<dbReference type="GeneID" id="113707005"/>
<gene>
    <name evidence="4" type="primary">LOC113707005</name>
</gene>
<sequence length="344" mass="37218">MGSSSSPIASAPNFSSIPFPNPRIRIHVSYQYNQKFQVTNKKLFSNAAAVLVAAPTRPRRLTRLQVNLVKCSSSSNGNQNETGSSLEDILSGMVDERVEQLFNKEENRVLLDGLEKATHRVEMAKKQLAEIQRQELEAKLLRDYVNKLQSTTSQLKIAECQKEILDAKAMVEEAERALIGGSGGEEDSFTAGKIQSVDRNEERLESVKAASISAIVGTLAGLPLSLTRITAISDLILPLGITCVSCALFGVTFRYAVRRNLDDIHLKSGTSAAFGVVKGLATLGAEPGLELDTDSLLSTALDGAVYVSENLLIFFLAGIGLDFCMKVGFLSQFPIDTSISNTNT</sequence>
<keyword evidence="1" id="KW-0175">Coiled coil</keyword>
<proteinExistence type="predicted"/>
<keyword evidence="3" id="KW-1185">Reference proteome</keyword>
<keyword evidence="2" id="KW-0812">Transmembrane</keyword>
<feature type="transmembrane region" description="Helical" evidence="2">
    <location>
        <begin position="235"/>
        <end position="257"/>
    </location>
</feature>